<dbReference type="PANTHER" id="PTHR43420:SF44">
    <property type="entry name" value="ACETYLTRANSFERASE YPEA"/>
    <property type="match status" value="1"/>
</dbReference>
<name>A0ABX3KMW9_SALCS</name>
<dbReference type="InterPro" id="IPR006464">
    <property type="entry name" value="AcTrfase_RimI/Ard1"/>
</dbReference>
<keyword evidence="4" id="KW-0012">Acyltransferase</keyword>
<dbReference type="EC" id="2.3.1.266" evidence="5"/>
<comment type="catalytic activity">
    <reaction evidence="5">
        <text>N-terminal L-alanyl-[ribosomal protein bS18] + acetyl-CoA = N-terminal N(alpha)-acetyl-L-alanyl-[ribosomal protein bS18] + CoA + H(+)</text>
        <dbReference type="Rhea" id="RHEA:43756"/>
        <dbReference type="Rhea" id="RHEA-COMP:10676"/>
        <dbReference type="Rhea" id="RHEA-COMP:10677"/>
        <dbReference type="ChEBI" id="CHEBI:15378"/>
        <dbReference type="ChEBI" id="CHEBI:57287"/>
        <dbReference type="ChEBI" id="CHEBI:57288"/>
        <dbReference type="ChEBI" id="CHEBI:64718"/>
        <dbReference type="ChEBI" id="CHEBI:83683"/>
        <dbReference type="EC" id="2.3.1.266"/>
    </reaction>
</comment>
<keyword evidence="2 5" id="KW-0963">Cytoplasm</keyword>
<evidence type="ECO:0000256" key="5">
    <source>
        <dbReference type="RuleBase" id="RU363094"/>
    </source>
</evidence>
<dbReference type="RefSeq" id="WP_077669985.1">
    <property type="nucleotide sequence ID" value="NZ_MUFR01000042.1"/>
</dbReference>
<dbReference type="PANTHER" id="PTHR43420">
    <property type="entry name" value="ACETYLTRANSFERASE"/>
    <property type="match status" value="1"/>
</dbReference>
<sequence>MTDYYLCPLAHDDITAISAIERRAHSSPWSDTQLAAPTGRFDHAYGLHLMQPHALLIGYFYARCVAGEGELLNIAIEPTYQGQGWGSILLEAMIKRLNEAGAESIWLEVRESNIAAQVLYQKYGFKPVSRRKHYYACADGRREDAWVMQKIAD</sequence>
<comment type="caution">
    <text evidence="7">The sequence shown here is derived from an EMBL/GenBank/DDBJ whole genome shotgun (WGS) entry which is preliminary data.</text>
</comment>
<accession>A0ABX3KMW9</accession>
<gene>
    <name evidence="7" type="ORF">BZJ21_12895</name>
</gene>
<dbReference type="Gene3D" id="3.40.630.30">
    <property type="match status" value="1"/>
</dbReference>
<keyword evidence="3" id="KW-0808">Transferase</keyword>
<keyword evidence="8" id="KW-1185">Reference proteome</keyword>
<comment type="function">
    <text evidence="5">Acetylates the N-terminal alanine of ribosomal protein bS18.</text>
</comment>
<evidence type="ECO:0000313" key="8">
    <source>
        <dbReference type="Proteomes" id="UP000189431"/>
    </source>
</evidence>
<dbReference type="NCBIfam" id="TIGR01575">
    <property type="entry name" value="rimI"/>
    <property type="match status" value="1"/>
</dbReference>
<feature type="domain" description="N-acetyltransferase" evidence="6">
    <location>
        <begin position="4"/>
        <end position="153"/>
    </location>
</feature>
<evidence type="ECO:0000256" key="3">
    <source>
        <dbReference type="ARBA" id="ARBA00022679"/>
    </source>
</evidence>
<dbReference type="SUPFAM" id="SSF55729">
    <property type="entry name" value="Acyl-CoA N-acyltransferases (Nat)"/>
    <property type="match status" value="1"/>
</dbReference>
<dbReference type="InterPro" id="IPR050680">
    <property type="entry name" value="YpeA/RimI_acetyltransf"/>
</dbReference>
<dbReference type="EMBL" id="MUFR01000042">
    <property type="protein sequence ID" value="OOF33050.1"/>
    <property type="molecule type" value="Genomic_DNA"/>
</dbReference>
<dbReference type="PROSITE" id="PS51186">
    <property type="entry name" value="GNAT"/>
    <property type="match status" value="1"/>
</dbReference>
<dbReference type="CDD" id="cd04301">
    <property type="entry name" value="NAT_SF"/>
    <property type="match status" value="1"/>
</dbReference>
<evidence type="ECO:0000256" key="1">
    <source>
        <dbReference type="ARBA" id="ARBA00005395"/>
    </source>
</evidence>
<dbReference type="InterPro" id="IPR016181">
    <property type="entry name" value="Acyl_CoA_acyltransferase"/>
</dbReference>
<reference evidence="8" key="1">
    <citation type="submission" date="2017-01" db="EMBL/GenBank/DDBJ databases">
        <title>Draft genome of the species Salinivibrio costicola subsp. alcaliphilus.</title>
        <authorList>
            <person name="Lopez-Hermoso C."/>
            <person name="De La Haba R."/>
            <person name="Sanchez-Porro C."/>
            <person name="Ventosa A."/>
        </authorList>
    </citation>
    <scope>NUCLEOTIDE SEQUENCE [LARGE SCALE GENOMIC DNA]</scope>
    <source>
        <strain evidence="8">CBH448</strain>
    </source>
</reference>
<comment type="similarity">
    <text evidence="1 5">Belongs to the acetyltransferase family. RimI subfamily.</text>
</comment>
<evidence type="ECO:0000259" key="6">
    <source>
        <dbReference type="PROSITE" id="PS51186"/>
    </source>
</evidence>
<evidence type="ECO:0000256" key="4">
    <source>
        <dbReference type="ARBA" id="ARBA00023315"/>
    </source>
</evidence>
<organism evidence="7 8">
    <name type="scientific">Salinivibrio costicola subsp. alcaliphilus</name>
    <dbReference type="NCBI Taxonomy" id="272773"/>
    <lineage>
        <taxon>Bacteria</taxon>
        <taxon>Pseudomonadati</taxon>
        <taxon>Pseudomonadota</taxon>
        <taxon>Gammaproteobacteria</taxon>
        <taxon>Vibrionales</taxon>
        <taxon>Vibrionaceae</taxon>
        <taxon>Salinivibrio</taxon>
    </lineage>
</organism>
<protein>
    <recommendedName>
        <fullName evidence="5">[Ribosomal protein bS18]-alanine N-acetyltransferase</fullName>
        <ecNumber evidence="5">2.3.1.266</ecNumber>
    </recommendedName>
</protein>
<proteinExistence type="inferred from homology"/>
<evidence type="ECO:0000256" key="2">
    <source>
        <dbReference type="ARBA" id="ARBA00022490"/>
    </source>
</evidence>
<dbReference type="InterPro" id="IPR000182">
    <property type="entry name" value="GNAT_dom"/>
</dbReference>
<evidence type="ECO:0000313" key="7">
    <source>
        <dbReference type="EMBL" id="OOF33050.1"/>
    </source>
</evidence>
<comment type="subcellular location">
    <subcellularLocation>
        <location evidence="5">Cytoplasm</location>
    </subcellularLocation>
</comment>
<dbReference type="Proteomes" id="UP000189431">
    <property type="component" value="Unassembled WGS sequence"/>
</dbReference>
<dbReference type="Pfam" id="PF00583">
    <property type="entry name" value="Acetyltransf_1"/>
    <property type="match status" value="1"/>
</dbReference>